<accession>A0A1E5KZL9</accession>
<evidence type="ECO:0000313" key="2">
    <source>
        <dbReference type="Proteomes" id="UP000095256"/>
    </source>
</evidence>
<keyword evidence="2" id="KW-1185">Reference proteome</keyword>
<protein>
    <submittedName>
        <fullName evidence="1">Uncharacterized protein</fullName>
    </submittedName>
</protein>
<evidence type="ECO:0000313" key="1">
    <source>
        <dbReference type="EMBL" id="OEH83306.1"/>
    </source>
</evidence>
<proteinExistence type="predicted"/>
<dbReference type="AlphaFoldDB" id="A0A1E5KZL9"/>
<reference evidence="1 2" key="1">
    <citation type="submission" date="2016-09" db="EMBL/GenBank/DDBJ databases">
        <authorList>
            <person name="Capua I."/>
            <person name="De Benedictis P."/>
            <person name="Joannis T."/>
            <person name="Lombin L.H."/>
            <person name="Cattoli G."/>
        </authorList>
    </citation>
    <scope>NUCLEOTIDE SEQUENCE [LARGE SCALE GENOMIC DNA]</scope>
    <source>
        <strain evidence="1 2">LMG 25899</strain>
    </source>
</reference>
<dbReference type="EMBL" id="MIEK01000009">
    <property type="protein sequence ID" value="OEH83306.1"/>
    <property type="molecule type" value="Genomic_DNA"/>
</dbReference>
<dbReference type="OrthoDB" id="2185058at2"/>
<name>A0A1E5KZL9_9ENTE</name>
<comment type="caution">
    <text evidence="1">The sequence shown here is derived from an EMBL/GenBank/DDBJ whole genome shotgun (WGS) entry which is preliminary data.</text>
</comment>
<dbReference type="RefSeq" id="WP_069697729.1">
    <property type="nucleotide sequence ID" value="NZ_JAGGMA010000018.1"/>
</dbReference>
<organism evidence="1 2">
    <name type="scientific">Enterococcus rivorum</name>
    <dbReference type="NCBI Taxonomy" id="762845"/>
    <lineage>
        <taxon>Bacteria</taxon>
        <taxon>Bacillati</taxon>
        <taxon>Bacillota</taxon>
        <taxon>Bacilli</taxon>
        <taxon>Lactobacillales</taxon>
        <taxon>Enterococcaceae</taxon>
        <taxon>Enterococcus</taxon>
    </lineage>
</organism>
<gene>
    <name evidence="1" type="ORF">BCR26_10270</name>
</gene>
<sequence length="127" mass="14601">MDFKKIKEQLSDRKPISFLKIILSQPSEKDSIFTFSQTIENQFETNVNYLLSEETVSPEELSSWKKNGFLVVAQTIDGDYIAGIEKQTFVIPVSLYKSDIEIYDLTLSDFFISYSEGKIESQILPKI</sequence>
<dbReference type="Proteomes" id="UP000095256">
    <property type="component" value="Unassembled WGS sequence"/>
</dbReference>
<dbReference type="STRING" id="762845.BCR26_10270"/>